<dbReference type="Pfam" id="PF09335">
    <property type="entry name" value="VTT_dom"/>
    <property type="match status" value="1"/>
</dbReference>
<feature type="transmembrane region" description="Helical" evidence="7">
    <location>
        <begin position="52"/>
        <end position="75"/>
    </location>
</feature>
<keyword evidence="4 7" id="KW-0812">Transmembrane</keyword>
<dbReference type="GeneID" id="41841600"/>
<evidence type="ECO:0000313" key="10">
    <source>
        <dbReference type="Proteomes" id="UP000027986"/>
    </source>
</evidence>
<evidence type="ECO:0000256" key="5">
    <source>
        <dbReference type="ARBA" id="ARBA00022989"/>
    </source>
</evidence>
<name>A0A075JJ37_9MICO</name>
<evidence type="ECO:0000256" key="3">
    <source>
        <dbReference type="ARBA" id="ARBA00022475"/>
    </source>
</evidence>
<dbReference type="OrthoDB" id="594838at2"/>
<evidence type="ECO:0000313" key="9">
    <source>
        <dbReference type="EMBL" id="AIF41357.1"/>
    </source>
</evidence>
<dbReference type="InterPro" id="IPR032818">
    <property type="entry name" value="DedA-like"/>
</dbReference>
<feature type="transmembrane region" description="Helical" evidence="7">
    <location>
        <begin position="175"/>
        <end position="194"/>
    </location>
</feature>
<organism evidence="9 10">
    <name type="scientific">Dermacoccus nishinomiyaensis</name>
    <dbReference type="NCBI Taxonomy" id="1274"/>
    <lineage>
        <taxon>Bacteria</taxon>
        <taxon>Bacillati</taxon>
        <taxon>Actinomycetota</taxon>
        <taxon>Actinomycetes</taxon>
        <taxon>Micrococcales</taxon>
        <taxon>Dermacoccaceae</taxon>
        <taxon>Dermacoccus</taxon>
    </lineage>
</organism>
<dbReference type="eggNOG" id="COG0586">
    <property type="taxonomic scope" value="Bacteria"/>
</dbReference>
<dbReference type="GO" id="GO:0005886">
    <property type="term" value="C:plasma membrane"/>
    <property type="evidence" value="ECO:0007669"/>
    <property type="project" value="UniProtKB-SubCell"/>
</dbReference>
<feature type="domain" description="VTT" evidence="8">
    <location>
        <begin position="32"/>
        <end position="161"/>
    </location>
</feature>
<accession>A0A075JJ37</accession>
<evidence type="ECO:0000256" key="6">
    <source>
        <dbReference type="ARBA" id="ARBA00023136"/>
    </source>
</evidence>
<gene>
    <name evidence="9" type="ORF">HX89_10860</name>
</gene>
<evidence type="ECO:0000259" key="8">
    <source>
        <dbReference type="Pfam" id="PF09335"/>
    </source>
</evidence>
<evidence type="ECO:0000256" key="1">
    <source>
        <dbReference type="ARBA" id="ARBA00004651"/>
    </source>
</evidence>
<keyword evidence="6 7" id="KW-0472">Membrane</keyword>
<protein>
    <submittedName>
        <fullName evidence="9">Membrane protein</fullName>
    </submittedName>
</protein>
<keyword evidence="3 7" id="KW-1003">Cell membrane</keyword>
<sequence>MDFHAILDAIPAPAVYVLTGLIILLESVGIPLPGEIMLVTASLFASGPHPHVSIHLVALAAILGAVIGDSIGYYVGRHFGERLFAWLGTRFPHHVNDETIGYAKHAFHTHGIWAVFFGRFVALLRIFAGPLAGSLHMKYARFLAANVLGAICWAGGTAYGVHFLGKIAEKWMKNFSYIGLGVAIVFGIVLSTVARKRISANVAEYAERERRR</sequence>
<dbReference type="EMBL" id="CP008889">
    <property type="protein sequence ID" value="AIF41357.1"/>
    <property type="molecule type" value="Genomic_DNA"/>
</dbReference>
<dbReference type="PANTHER" id="PTHR30353:SF15">
    <property type="entry name" value="INNER MEMBRANE PROTEIN YABI"/>
    <property type="match status" value="1"/>
</dbReference>
<feature type="transmembrane region" description="Helical" evidence="7">
    <location>
        <begin position="12"/>
        <end position="32"/>
    </location>
</feature>
<keyword evidence="10" id="KW-1185">Reference proteome</keyword>
<feature type="transmembrane region" description="Helical" evidence="7">
    <location>
        <begin position="139"/>
        <end position="163"/>
    </location>
</feature>
<dbReference type="RefSeq" id="WP_038569096.1">
    <property type="nucleotide sequence ID" value="NZ_CP008889.1"/>
</dbReference>
<dbReference type="AlphaFoldDB" id="A0A075JJ37"/>
<evidence type="ECO:0000256" key="2">
    <source>
        <dbReference type="ARBA" id="ARBA00010792"/>
    </source>
</evidence>
<keyword evidence="5 7" id="KW-1133">Transmembrane helix</keyword>
<dbReference type="InterPro" id="IPR032816">
    <property type="entry name" value="VTT_dom"/>
</dbReference>
<evidence type="ECO:0000256" key="4">
    <source>
        <dbReference type="ARBA" id="ARBA00022692"/>
    </source>
</evidence>
<feature type="transmembrane region" description="Helical" evidence="7">
    <location>
        <begin position="112"/>
        <end position="133"/>
    </location>
</feature>
<proteinExistence type="inferred from homology"/>
<evidence type="ECO:0000256" key="7">
    <source>
        <dbReference type="RuleBase" id="RU367016"/>
    </source>
</evidence>
<dbReference type="KEGG" id="dni:HX89_10860"/>
<dbReference type="PANTHER" id="PTHR30353">
    <property type="entry name" value="INNER MEMBRANE PROTEIN DEDA-RELATED"/>
    <property type="match status" value="1"/>
</dbReference>
<dbReference type="HOGENOM" id="CLU_044208_4_0_11"/>
<reference evidence="9 10" key="1">
    <citation type="submission" date="2014-07" db="EMBL/GenBank/DDBJ databases">
        <title>Genome Sequencing of Dermacoccus nishinomiyaensis.</title>
        <authorList>
            <person name="Hong K.W."/>
            <person name="Chan K.G."/>
        </authorList>
    </citation>
    <scope>NUCLEOTIDE SEQUENCE [LARGE SCALE GENOMIC DNA]</scope>
    <source>
        <strain evidence="9 10">M25</strain>
    </source>
</reference>
<comment type="similarity">
    <text evidence="2 7">Belongs to the DedA family.</text>
</comment>
<dbReference type="Proteomes" id="UP000027986">
    <property type="component" value="Chromosome"/>
</dbReference>
<comment type="subcellular location">
    <subcellularLocation>
        <location evidence="1 7">Cell membrane</location>
        <topology evidence="1 7">Multi-pass membrane protein</topology>
    </subcellularLocation>
</comment>